<dbReference type="OrthoDB" id="5341924at2759"/>
<evidence type="ECO:0000313" key="3">
    <source>
        <dbReference type="Proteomes" id="UP000800093"/>
    </source>
</evidence>
<evidence type="ECO:0000256" key="1">
    <source>
        <dbReference type="SAM" id="MobiDB-lite"/>
    </source>
</evidence>
<feature type="compositionally biased region" description="Low complexity" evidence="1">
    <location>
        <begin position="65"/>
        <end position="78"/>
    </location>
</feature>
<dbReference type="AlphaFoldDB" id="A0A9P4KF05"/>
<accession>A0A9P4KF05</accession>
<proteinExistence type="predicted"/>
<gene>
    <name evidence="2" type="ORF">CC78DRAFT_530375</name>
</gene>
<organism evidence="2 3">
    <name type="scientific">Lojkania enalia</name>
    <dbReference type="NCBI Taxonomy" id="147567"/>
    <lineage>
        <taxon>Eukaryota</taxon>
        <taxon>Fungi</taxon>
        <taxon>Dikarya</taxon>
        <taxon>Ascomycota</taxon>
        <taxon>Pezizomycotina</taxon>
        <taxon>Dothideomycetes</taxon>
        <taxon>Pleosporomycetidae</taxon>
        <taxon>Pleosporales</taxon>
        <taxon>Pleosporales incertae sedis</taxon>
        <taxon>Lojkania</taxon>
    </lineage>
</organism>
<dbReference type="Proteomes" id="UP000800093">
    <property type="component" value="Unassembled WGS sequence"/>
</dbReference>
<name>A0A9P4KF05_9PLEO</name>
<feature type="compositionally biased region" description="Polar residues" evidence="1">
    <location>
        <begin position="44"/>
        <end position="59"/>
    </location>
</feature>
<evidence type="ECO:0000313" key="2">
    <source>
        <dbReference type="EMBL" id="KAF2267952.1"/>
    </source>
</evidence>
<feature type="region of interest" description="Disordered" evidence="1">
    <location>
        <begin position="43"/>
        <end position="79"/>
    </location>
</feature>
<sequence>MCAAHKCIRSALTQAFRLSQHRLAQTWTVPEFLAPALTRPLHPSLSSRRQLHTESQAPHQTIVEPPNQSSSPPHQPSNAKERLLCRIPLPDGPHDRSDIQSWLAAIDPFLPPDLRRTTSENTENLEVATPLDFALAFNAAQDVSHDLLGYMGFVEGRWDTAVWLVKKLAEDGARVLQPPAQLQPFANVIWPESNSRSLDDLTNGPLLTQRVRPPRKLNHSLDDLIAAPDSINHKHNVAKRALGQVWRSLGNIILSAVARDEPKMSAVLSRVLEMIAHLHHVGLIPESVYQYLPAYDDFALQQPPTLDLLSAKIFTALSDATWRAYEASAKNAKERMNAQYFLGREIPGSRFTAYVSGIAPELWLELILWSCLHGGWVLDGTAILEKILLDREKIGWRLISWRQLVQKLEKESTPTLFGWRLFQGRDMASHNEGHALIQRTISSEVVTAFIDGLANAMRVGVGARGTDPETLLAHIENLKQLLDLDSLSLGSISWDSIIVRLLESGGIVPEKRPALLLSMIKLASNFGTEVGSPNAPSGDVDAIPEPPYFFDPSAVSIGLLHRTMQSFIENGDISGSMATFQSLQQYTDENKQRSLRQFFERLNSSLPQQDQPFTGNIAPIDYPGFDTQLPKPLLAKTLDLITESKLFDLGSWLLSSKDLDGPLIDNSMYHNWHIAAAIIRFGTATQSNDLVLKAVDKATVGRSAAQMMPPEILTALLSSQIQQHRWASVQSIQQYVVENPGYWPHPVVLANFAATLLRTSNDIESFTESPKVEAQVAFKEFLFAWEATILTRLRNELYCVLAIVSSINDDWKVFCSTFLAFSARQGIRLSTFDFNIILGGVLDAFGSTKGRMIVNMWCYRPPNRFEPYRAPGGLPTMPQFRVSKGEEHESKPDDIIITQPSGATLILQGRVYPNRQTVLAVLRKVQQELDQIKESGREQTTQENVEFRETLEWAEDLLYYLGFDYDDLVRDLGSLAKPAQLKAPASPRIFGLPDEEIR</sequence>
<protein>
    <submittedName>
        <fullName evidence="2">Uncharacterized protein</fullName>
    </submittedName>
</protein>
<keyword evidence="3" id="KW-1185">Reference proteome</keyword>
<reference evidence="3" key="1">
    <citation type="journal article" date="2020" name="Stud. Mycol.">
        <title>101 Dothideomycetes genomes: A test case for predicting lifestyles and emergence of pathogens.</title>
        <authorList>
            <person name="Haridas S."/>
            <person name="Albert R."/>
            <person name="Binder M."/>
            <person name="Bloem J."/>
            <person name="LaButti K."/>
            <person name="Salamov A."/>
            <person name="Andreopoulos B."/>
            <person name="Baker S."/>
            <person name="Barry K."/>
            <person name="Bills G."/>
            <person name="Bluhm B."/>
            <person name="Cannon C."/>
            <person name="Castanera R."/>
            <person name="Culley D."/>
            <person name="Daum C."/>
            <person name="Ezra D."/>
            <person name="Gonzalez J."/>
            <person name="Henrissat B."/>
            <person name="Kuo A."/>
            <person name="Liang C."/>
            <person name="Lipzen A."/>
            <person name="Lutzoni F."/>
            <person name="Magnuson J."/>
            <person name="Mondo S."/>
            <person name="Nolan M."/>
            <person name="Ohm R."/>
            <person name="Pangilinan J."/>
            <person name="Park H.-J."/>
            <person name="Ramirez L."/>
            <person name="Alfaro M."/>
            <person name="Sun H."/>
            <person name="Tritt A."/>
            <person name="Yoshinaga Y."/>
            <person name="Zwiers L.-H."/>
            <person name="Turgeon B."/>
            <person name="Goodwin S."/>
            <person name="Spatafora J."/>
            <person name="Crous P."/>
            <person name="Grigoriev I."/>
        </authorList>
    </citation>
    <scope>NUCLEOTIDE SEQUENCE [LARGE SCALE GENOMIC DNA]</scope>
    <source>
        <strain evidence="3">CBS 304.66</strain>
    </source>
</reference>
<comment type="caution">
    <text evidence="2">The sequence shown here is derived from an EMBL/GenBank/DDBJ whole genome shotgun (WGS) entry which is preliminary data.</text>
</comment>
<dbReference type="EMBL" id="ML986588">
    <property type="protein sequence ID" value="KAF2267952.1"/>
    <property type="molecule type" value="Genomic_DNA"/>
</dbReference>